<protein>
    <submittedName>
        <fullName evidence="2">Uncharacterized protein</fullName>
    </submittedName>
</protein>
<dbReference type="InterPro" id="IPR018159">
    <property type="entry name" value="Spectrin/alpha-actinin"/>
</dbReference>
<dbReference type="OrthoDB" id="6338470at2759"/>
<evidence type="ECO:0000256" key="1">
    <source>
        <dbReference type="SAM" id="Coils"/>
    </source>
</evidence>
<feature type="coiled-coil region" evidence="1">
    <location>
        <begin position="253"/>
        <end position="287"/>
    </location>
</feature>
<evidence type="ECO:0000313" key="3">
    <source>
        <dbReference type="Proteomes" id="UP000326759"/>
    </source>
</evidence>
<dbReference type="Gene3D" id="1.20.58.60">
    <property type="match status" value="1"/>
</dbReference>
<evidence type="ECO:0000313" key="2">
    <source>
        <dbReference type="EMBL" id="KAB7500414.1"/>
    </source>
</evidence>
<keyword evidence="3" id="KW-1185">Reference proteome</keyword>
<accession>A0A5N5T1S3</accession>
<proteinExistence type="predicted"/>
<gene>
    <name evidence="2" type="ORF">Anas_12615</name>
</gene>
<dbReference type="SMART" id="SM00150">
    <property type="entry name" value="SPEC"/>
    <property type="match status" value="1"/>
</dbReference>
<name>A0A5N5T1S3_9CRUS</name>
<reference evidence="2 3" key="1">
    <citation type="journal article" date="2019" name="PLoS Biol.">
        <title>Sex chromosomes control vertical transmission of feminizing Wolbachia symbionts in an isopod.</title>
        <authorList>
            <person name="Becking T."/>
            <person name="Chebbi M.A."/>
            <person name="Giraud I."/>
            <person name="Moumen B."/>
            <person name="Laverre T."/>
            <person name="Caubet Y."/>
            <person name="Peccoud J."/>
            <person name="Gilbert C."/>
            <person name="Cordaux R."/>
        </authorList>
    </citation>
    <scope>NUCLEOTIDE SEQUENCE [LARGE SCALE GENOMIC DNA]</scope>
    <source>
        <strain evidence="2">ANa2</strain>
        <tissue evidence="2">Whole body excluding digestive tract and cuticle</tissue>
    </source>
</reference>
<dbReference type="SUPFAM" id="SSF46966">
    <property type="entry name" value="Spectrin repeat"/>
    <property type="match status" value="1"/>
</dbReference>
<comment type="caution">
    <text evidence="2">The sequence shown here is derived from an EMBL/GenBank/DDBJ whole genome shotgun (WGS) entry which is preliminary data.</text>
</comment>
<dbReference type="EMBL" id="SEYY01014029">
    <property type="protein sequence ID" value="KAB7500414.1"/>
    <property type="molecule type" value="Genomic_DNA"/>
</dbReference>
<sequence>MKEWLDMMLEKVSVRVSDEGGSTRDKAFKETEKKRLQTLIDRHDGLMPKTVETQEKVEIYAACYSYGDDLGPLLKTLEEMLHLSTKEIHPHNVKMVEEQVEKMERVNSTVETVHDQVDDFVKKGQKLIKTPNCAPFLAPLVEKLQTIYKEATEKAKERLALLRTAVKDWEKYDEMRTQIIEPCDRLENEFKLYKKIFDPKVSYDVIRKRRLVLEECKARANDMFKNMQKSYTTIVLLAGEDKREFLDREVNDIDEKRNVIAKCELKLKELEEYNEKLVKAVEQTEDLKVWSKQTAQRLQELRNIQNTSRTREERVKESICLQEECKKKLAAVKDLDYEYRKLLPDIKPVSSADYMTRYDVARKTMAEFEEMKKNLRDTCAEIEKESGSISDFFGRVQELCKEWNNMKTLTDALINSVHSLNPITNPGVAQLETLFKKINSIHEKREKIMAAM</sequence>
<feature type="coiled-coil region" evidence="1">
    <location>
        <begin position="358"/>
        <end position="385"/>
    </location>
</feature>
<organism evidence="2 3">
    <name type="scientific">Armadillidium nasatum</name>
    <dbReference type="NCBI Taxonomy" id="96803"/>
    <lineage>
        <taxon>Eukaryota</taxon>
        <taxon>Metazoa</taxon>
        <taxon>Ecdysozoa</taxon>
        <taxon>Arthropoda</taxon>
        <taxon>Crustacea</taxon>
        <taxon>Multicrustacea</taxon>
        <taxon>Malacostraca</taxon>
        <taxon>Eumalacostraca</taxon>
        <taxon>Peracarida</taxon>
        <taxon>Isopoda</taxon>
        <taxon>Oniscidea</taxon>
        <taxon>Crinocheta</taxon>
        <taxon>Armadillidiidae</taxon>
        <taxon>Armadillidium</taxon>
    </lineage>
</organism>
<dbReference type="Proteomes" id="UP000326759">
    <property type="component" value="Unassembled WGS sequence"/>
</dbReference>
<keyword evidence="1" id="KW-0175">Coiled coil</keyword>
<dbReference type="AlphaFoldDB" id="A0A5N5T1S3"/>